<dbReference type="InterPro" id="IPR009072">
    <property type="entry name" value="Histone-fold"/>
</dbReference>
<dbReference type="EMBL" id="JBJJXI010000136">
    <property type="protein sequence ID" value="KAL3388087.1"/>
    <property type="molecule type" value="Genomic_DNA"/>
</dbReference>
<dbReference type="InterPro" id="IPR003958">
    <property type="entry name" value="CBFA_NFYB_domain"/>
</dbReference>
<keyword evidence="3" id="KW-1185">Reference proteome</keyword>
<dbReference type="SUPFAM" id="SSF47113">
    <property type="entry name" value="Histone-fold"/>
    <property type="match status" value="1"/>
</dbReference>
<accession>A0ABD2W4Q4</accession>
<name>A0ABD2W4Q4_9HYME</name>
<evidence type="ECO:0000259" key="1">
    <source>
        <dbReference type="Pfam" id="PF00808"/>
    </source>
</evidence>
<sequence length="96" mass="11223">MPSKKKKYNSRFPPSRIKKIMQTDEEVGKVAQPVPIIIYILFITTTNEQRQSKREVISLPTRPWPSHKVDSIFQRQHKNERLVLLSRSTFSSISPC</sequence>
<dbReference type="Pfam" id="PF00808">
    <property type="entry name" value="CBFD_NFYB_HMF"/>
    <property type="match status" value="1"/>
</dbReference>
<organism evidence="2 3">
    <name type="scientific">Trichogramma kaykai</name>
    <dbReference type="NCBI Taxonomy" id="54128"/>
    <lineage>
        <taxon>Eukaryota</taxon>
        <taxon>Metazoa</taxon>
        <taxon>Ecdysozoa</taxon>
        <taxon>Arthropoda</taxon>
        <taxon>Hexapoda</taxon>
        <taxon>Insecta</taxon>
        <taxon>Pterygota</taxon>
        <taxon>Neoptera</taxon>
        <taxon>Endopterygota</taxon>
        <taxon>Hymenoptera</taxon>
        <taxon>Apocrita</taxon>
        <taxon>Proctotrupomorpha</taxon>
        <taxon>Chalcidoidea</taxon>
        <taxon>Trichogrammatidae</taxon>
        <taxon>Trichogramma</taxon>
    </lineage>
</organism>
<evidence type="ECO:0000313" key="2">
    <source>
        <dbReference type="EMBL" id="KAL3388087.1"/>
    </source>
</evidence>
<protein>
    <recommendedName>
        <fullName evidence="1">Transcription factor CBF/NF-Y/archaeal histone domain-containing protein</fullName>
    </recommendedName>
</protein>
<comment type="caution">
    <text evidence="2">The sequence shown here is derived from an EMBL/GenBank/DDBJ whole genome shotgun (WGS) entry which is preliminary data.</text>
</comment>
<reference evidence="2 3" key="1">
    <citation type="journal article" date="2024" name="bioRxiv">
        <title>A reference genome for Trichogramma kaykai: A tiny desert-dwelling parasitoid wasp with competing sex-ratio distorters.</title>
        <authorList>
            <person name="Culotta J."/>
            <person name="Lindsey A.R."/>
        </authorList>
    </citation>
    <scope>NUCLEOTIDE SEQUENCE [LARGE SCALE GENOMIC DNA]</scope>
    <source>
        <strain evidence="2 3">KSX58</strain>
    </source>
</reference>
<proteinExistence type="predicted"/>
<dbReference type="Gene3D" id="1.10.20.10">
    <property type="entry name" value="Histone, subunit A"/>
    <property type="match status" value="1"/>
</dbReference>
<dbReference type="AlphaFoldDB" id="A0ABD2W4Q4"/>
<dbReference type="Proteomes" id="UP001627154">
    <property type="component" value="Unassembled WGS sequence"/>
</dbReference>
<feature type="domain" description="Transcription factor CBF/NF-Y/archaeal histone" evidence="1">
    <location>
        <begin position="11"/>
        <end position="39"/>
    </location>
</feature>
<gene>
    <name evidence="2" type="ORF">TKK_017147</name>
</gene>
<evidence type="ECO:0000313" key="3">
    <source>
        <dbReference type="Proteomes" id="UP001627154"/>
    </source>
</evidence>